<reference evidence="6" key="1">
    <citation type="submission" date="2016-10" db="EMBL/GenBank/DDBJ databases">
        <authorList>
            <person name="Varghese N."/>
            <person name="Submissions S."/>
        </authorList>
    </citation>
    <scope>NUCLEOTIDE SEQUENCE [LARGE SCALE GENOMIC DNA]</scope>
    <source>
        <strain evidence="6">JS21-1</strain>
    </source>
</reference>
<dbReference type="EMBL" id="FNZZ01000002">
    <property type="protein sequence ID" value="SEK91598.1"/>
    <property type="molecule type" value="Genomic_DNA"/>
</dbReference>
<dbReference type="Proteomes" id="UP000199214">
    <property type="component" value="Unassembled WGS sequence"/>
</dbReference>
<organism evidence="5 6">
    <name type="scientific">Sphingomonas palmae</name>
    <dbReference type="NCBI Taxonomy" id="1855283"/>
    <lineage>
        <taxon>Bacteria</taxon>
        <taxon>Pseudomonadati</taxon>
        <taxon>Pseudomonadota</taxon>
        <taxon>Alphaproteobacteria</taxon>
        <taxon>Sphingomonadales</taxon>
        <taxon>Sphingomonadaceae</taxon>
        <taxon>Sphingomonas</taxon>
    </lineage>
</organism>
<dbReference type="Gene3D" id="3.30.930.30">
    <property type="match status" value="1"/>
</dbReference>
<evidence type="ECO:0000256" key="1">
    <source>
        <dbReference type="ARBA" id="ARBA00010873"/>
    </source>
</evidence>
<dbReference type="InterPro" id="IPR005053">
    <property type="entry name" value="MobA_MobL"/>
</dbReference>
<gene>
    <name evidence="5" type="ORF">SAMN05216382_1103</name>
</gene>
<name>A0A1H7KXZ0_9SPHN</name>
<dbReference type="OrthoDB" id="1826980at2"/>
<evidence type="ECO:0000313" key="6">
    <source>
        <dbReference type="Proteomes" id="UP000199214"/>
    </source>
</evidence>
<evidence type="ECO:0000256" key="3">
    <source>
        <dbReference type="SAM" id="MobiDB-lite"/>
    </source>
</evidence>
<feature type="region of interest" description="Disordered" evidence="3">
    <location>
        <begin position="834"/>
        <end position="859"/>
    </location>
</feature>
<dbReference type="RefSeq" id="WP_093004157.1">
    <property type="nucleotide sequence ID" value="NZ_FNZZ01000002.1"/>
</dbReference>
<proteinExistence type="inferred from homology"/>
<dbReference type="STRING" id="1855283.SAMN05216382_1103"/>
<comment type="similarity">
    <text evidence="1">Belongs to the MobA/MobL family.</text>
</comment>
<accession>A0A1H7KXZ0</accession>
<evidence type="ECO:0000313" key="5">
    <source>
        <dbReference type="EMBL" id="SEK91598.1"/>
    </source>
</evidence>
<protein>
    <submittedName>
        <fullName evidence="5">MobA/MobL family protein</fullName>
    </submittedName>
</protein>
<evidence type="ECO:0000259" key="4">
    <source>
        <dbReference type="Pfam" id="PF03389"/>
    </source>
</evidence>
<sequence>MVGERAISQKIEAANGRLASLLRAREEDEQLLQIGRVRIKEQAKEEAAKRPASGRGAWTMAADFGAPLPCPGRPRAADGMTTSFHFHACCVTRSSGAARAGGLAANHAAYVERIDAVEIGSALDHAGYVERSDALEVADHALVFSNISNDPDRRRAYWEAVDRCERQGHAGLTIRAGGVGDWLEAVASELPPAFVVHCRSERERWATSQTKGKPFKAKRYHVEHDACEAILGVLRQVPGWPEKEPPVFYTPGSAGRTQYRYVAELPHELGPSDRAAIVRDFCNHLGSFARDAEGRATGMMYTAVIHAPGPGNDKRNFHLHVIAHDRPATWLADHNKWDFEVTEEFVRKGETRIRYPHRQEKIVEVTRSIAPDKQPAHYNAAIAGKAFVPHLRERFAAISNERLALRGIQRRIDSRSHKALGIAKEAEIHLGTRAAALERAGVPTVIGRYNAAASWQYAALTERKRTENFFEPWQQQDDALAKSVAGSPAGADLIRERRAVLRALEETRDLAWENDRLRQQARSRAQATLDYCDRCLVETGGSASHRAAIDKRRWEAEEHLAKVEAAIAAGEADILEAAKAIGQLHLRQVAIDARLAELARAKARLKLVAGLDFSPPVELSSEQQAFRTVGALASAPSLKLVGAWTGTSRPVKREEARRAPAGQMVANASDAAGRTANDEDRSAAPNPSPAIAPRLDKGPPLDVRERIDALLDRIARERIPILAATGKPGAAALSADDRTLLENIQFRYLIVKRLNAIATLQAKEIKRLLDAIKAHGPDLEGISDLKSIRFLLRHWGDHPDVHQALTRAATDAQRLNPVPGTMHRLGAAVSAEVGHVAAKPKGPTSSATPVGLPTRGPER</sequence>
<feature type="domain" description="MobA/MobL protein" evidence="4">
    <location>
        <begin position="260"/>
        <end position="439"/>
    </location>
</feature>
<dbReference type="AlphaFoldDB" id="A0A1H7KXZ0"/>
<dbReference type="Pfam" id="PF03389">
    <property type="entry name" value="MobA_MobL"/>
    <property type="match status" value="1"/>
</dbReference>
<evidence type="ECO:0000256" key="2">
    <source>
        <dbReference type="ARBA" id="ARBA00022971"/>
    </source>
</evidence>
<feature type="compositionally biased region" description="Low complexity" evidence="3">
    <location>
        <begin position="683"/>
        <end position="693"/>
    </location>
</feature>
<feature type="region of interest" description="Disordered" evidence="3">
    <location>
        <begin position="649"/>
        <end position="699"/>
    </location>
</feature>
<keyword evidence="6" id="KW-1185">Reference proteome</keyword>
<keyword evidence="2" id="KW-0184">Conjugation</keyword>